<dbReference type="OrthoDB" id="9782395at2"/>
<feature type="transmembrane region" description="Helical" evidence="1">
    <location>
        <begin position="33"/>
        <end position="51"/>
    </location>
</feature>
<dbReference type="GO" id="GO:0043164">
    <property type="term" value="P:Gram-negative-bacterium-type cell wall biogenesis"/>
    <property type="evidence" value="ECO:0007669"/>
    <property type="project" value="TreeGrafter"/>
</dbReference>
<dbReference type="GO" id="GO:0000270">
    <property type="term" value="P:peptidoglycan metabolic process"/>
    <property type="evidence" value="ECO:0007669"/>
    <property type="project" value="TreeGrafter"/>
</dbReference>
<dbReference type="InterPro" id="IPR003848">
    <property type="entry name" value="DUF218"/>
</dbReference>
<dbReference type="PANTHER" id="PTHR30336:SF4">
    <property type="entry name" value="ENVELOPE BIOGENESIS FACTOR ELYC"/>
    <property type="match status" value="1"/>
</dbReference>
<dbReference type="InterPro" id="IPR014729">
    <property type="entry name" value="Rossmann-like_a/b/a_fold"/>
</dbReference>
<proteinExistence type="predicted"/>
<gene>
    <name evidence="3" type="ORF">CSTERTH_03535</name>
</gene>
<evidence type="ECO:0000256" key="1">
    <source>
        <dbReference type="SAM" id="Phobius"/>
    </source>
</evidence>
<dbReference type="CDD" id="cd06259">
    <property type="entry name" value="YdcF-like"/>
    <property type="match status" value="1"/>
</dbReference>
<keyword evidence="1" id="KW-0812">Transmembrane</keyword>
<dbReference type="Pfam" id="PF02698">
    <property type="entry name" value="DUF218"/>
    <property type="match status" value="1"/>
</dbReference>
<protein>
    <recommendedName>
        <fullName evidence="2">DUF218 domain-containing protein</fullName>
    </recommendedName>
</protein>
<name>A0A1B1YBN1_THEST</name>
<dbReference type="RefSeq" id="WP_015358462.1">
    <property type="nucleotide sequence ID" value="NZ_CP014672.1"/>
</dbReference>
<keyword evidence="1" id="KW-0472">Membrane</keyword>
<evidence type="ECO:0000313" key="3">
    <source>
        <dbReference type="EMBL" id="ANW98176.1"/>
    </source>
</evidence>
<dbReference type="PANTHER" id="PTHR30336">
    <property type="entry name" value="INNER MEMBRANE PROTEIN, PROBABLE PERMEASE"/>
    <property type="match status" value="1"/>
</dbReference>
<dbReference type="AlphaFoldDB" id="A0A1B1YBN1"/>
<accession>A0A1B1YBN1</accession>
<dbReference type="Gene3D" id="3.40.50.620">
    <property type="entry name" value="HUPs"/>
    <property type="match status" value="1"/>
</dbReference>
<evidence type="ECO:0000313" key="4">
    <source>
        <dbReference type="Proteomes" id="UP000092971"/>
    </source>
</evidence>
<feature type="transmembrane region" description="Helical" evidence="1">
    <location>
        <begin position="71"/>
        <end position="94"/>
    </location>
</feature>
<reference evidence="3 4" key="1">
    <citation type="submission" date="2016-02" db="EMBL/GenBank/DDBJ databases">
        <title>Comparison of Clostridium stercorarium subspecies using comparative genomics and transcriptomics.</title>
        <authorList>
            <person name="Schellenberg J."/>
            <person name="Thallinger G."/>
            <person name="Levin D.B."/>
            <person name="Zhang X."/>
            <person name="Alvare G."/>
            <person name="Fristensky B."/>
            <person name="Sparling R."/>
        </authorList>
    </citation>
    <scope>NUCLEOTIDE SEQUENCE [LARGE SCALE GENOMIC DNA]</scope>
    <source>
        <strain evidence="3 4">DSM 2910</strain>
    </source>
</reference>
<feature type="domain" description="DUF218" evidence="2">
    <location>
        <begin position="105"/>
        <end position="228"/>
    </location>
</feature>
<sequence>MEMKKGKIYRIILIIIGVIGILDTIVVRDFVNGMDLGVLLPSLIGIACILWSLKPMYEKYLNKVNPVLRRIVYWCFLLFLFLFITVEGAIVLGGKYIRDYDIKPDYILVLGAGIYADGNPTPALEERLLLSIDYANRYPEAYIVVSGGQGKNEPVPEAHAMAQYLIRKGISPDRIIIEDKATSTMENFKFTKELIDSGKKIAFITNDFHVLRSTMLARRNGLDAYGYGTPTPGIVLINCYLREFFAMVKSFLFDHP</sequence>
<evidence type="ECO:0000259" key="2">
    <source>
        <dbReference type="Pfam" id="PF02698"/>
    </source>
</evidence>
<keyword evidence="1" id="KW-1133">Transmembrane helix</keyword>
<dbReference type="InterPro" id="IPR051599">
    <property type="entry name" value="Cell_Envelope_Assoc"/>
</dbReference>
<dbReference type="EMBL" id="CP014672">
    <property type="protein sequence ID" value="ANW98176.1"/>
    <property type="molecule type" value="Genomic_DNA"/>
</dbReference>
<feature type="transmembrane region" description="Helical" evidence="1">
    <location>
        <begin position="7"/>
        <end position="27"/>
    </location>
</feature>
<dbReference type="Proteomes" id="UP000092971">
    <property type="component" value="Chromosome"/>
</dbReference>
<dbReference type="GO" id="GO:0005886">
    <property type="term" value="C:plasma membrane"/>
    <property type="evidence" value="ECO:0007669"/>
    <property type="project" value="TreeGrafter"/>
</dbReference>
<organism evidence="3 4">
    <name type="scientific">Thermoclostridium stercorarium subsp. thermolacticum DSM 2910</name>
    <dbReference type="NCBI Taxonomy" id="1121336"/>
    <lineage>
        <taxon>Bacteria</taxon>
        <taxon>Bacillati</taxon>
        <taxon>Bacillota</taxon>
        <taxon>Clostridia</taxon>
        <taxon>Eubacteriales</taxon>
        <taxon>Oscillospiraceae</taxon>
        <taxon>Thermoclostridium</taxon>
    </lineage>
</organism>